<reference evidence="3 4" key="1">
    <citation type="submission" date="2018-11" db="EMBL/GenBank/DDBJ databases">
        <authorList>
            <consortium name="Pathogen Informatics"/>
        </authorList>
    </citation>
    <scope>NUCLEOTIDE SEQUENCE [LARGE SCALE GENOMIC DNA]</scope>
    <source>
        <strain evidence="3 4">NCTC10327</strain>
    </source>
</reference>
<evidence type="ECO:0000313" key="3">
    <source>
        <dbReference type="EMBL" id="VDG75773.1"/>
    </source>
</evidence>
<keyword evidence="1" id="KW-1133">Transmembrane helix</keyword>
<dbReference type="NCBIfam" id="NF033903">
    <property type="entry name" value="VaFE_rpt"/>
    <property type="match status" value="2"/>
</dbReference>
<name>A0A7Z8Y7T1_9ACTO</name>
<sequence>MPNLAYRRGGTSRRSGVVLALLAVLTLFASMLGPVSSRADWDSSVGRGIDVTGVNQYGPLRLGPHYVETAQINGEVIEAYPIWCIQALYADPGPNQMTDIATLTDSRKLGPAELALETPQAAWLLQKYERNKDDNVNLAALSYLMHVNFEQDYKTPGDAANTVAVLVNAVRSQQPAVEARAQQYVAEARASAAVGYEAGNVDGDGQRTGNIHNIGVHPENSGVWVPGIPVTVTLSGPAVFDATGTNTWSGTTGAEPITLNWSANGNGVVSSQVSYKSPARRTLTRFAANGAIQDMLSYGNRPASDPEEVSPGPREFRVIFDFQPVGVSKARVVEVNTDSKVRDDFRTGVDKSYGDGTWTVVDGQPVPVTYTATAYLSRTKPVETDTVPAGAVKVGSVDVVASGEGQDLTAELDLQERGWVTWVWSVDKAKQGDNAKYVHDNWADHYGLADETTKENFTFRPIGVSNVGSAKVIEAGEVPTDTFVANADPAFRDGEWTRLVEGDGSFDEGDYVPVTYRASAYLTGEVLPVTGEVVPADAKLLGSVTVTAKGPGEELSVSLDKPAPAGFVTWVWEVKPEDQDPAVIQWIETGWADHYGLADETTSVRYAANIDSALSIRDTKSGTYLVDDVWVSGMPSNHGDFPGGAGFAADAVKISHEVLFFPQGLDVVEANRDKAEKIGVTVELDAKNGFYASVGDPSWLMKKNDAGENVPGTYVFVSSFAGDDRVAPVTTSVEDTKEQFTVKAVPSLGTTLMYEGRHDEVPAVGQIELVDRVCYTSVEPGKTYEVVGKLMDKATGKALEDESGKPVTSKVEITPESANGCTEVVFKVDASLYAGKQTVAFEELRENGEQVAVHADLEDEGQTVSFAPRLKTSAANAADGSKVVAAGPGAKIVDQVCVADDSATNFVAGREYQIRTTLKTSSGEDVVDQTGKRVMVDTTFVPEKVGDCATVTMEFDASNLAGQKVVVFEDVSHDGQLLTVHHDLEDEAQTVEVGKLPVPDAGRGSAARGLAHSGAKVAGLAVLAMAGVGLGGVLVYLRRKRELA</sequence>
<keyword evidence="1" id="KW-0472">Membrane</keyword>
<dbReference type="EMBL" id="UYIO01000001">
    <property type="protein sequence ID" value="VDG75773.1"/>
    <property type="molecule type" value="Genomic_DNA"/>
</dbReference>
<dbReference type="Gene3D" id="2.60.40.3930">
    <property type="match status" value="2"/>
</dbReference>
<feature type="domain" description="T-Q ester bond containing" evidence="2">
    <location>
        <begin position="868"/>
        <end position="993"/>
    </location>
</feature>
<gene>
    <name evidence="3" type="ORF">NCTC10327_00459</name>
</gene>
<dbReference type="AlphaFoldDB" id="A0A7Z8Y7T1"/>
<dbReference type="Proteomes" id="UP000269974">
    <property type="component" value="Unassembled WGS sequence"/>
</dbReference>
<organism evidence="3 4">
    <name type="scientific">Actinobaculum suis</name>
    <dbReference type="NCBI Taxonomy" id="1657"/>
    <lineage>
        <taxon>Bacteria</taxon>
        <taxon>Bacillati</taxon>
        <taxon>Actinomycetota</taxon>
        <taxon>Actinomycetes</taxon>
        <taxon>Actinomycetales</taxon>
        <taxon>Actinomycetaceae</taxon>
        <taxon>Actinobaculum</taxon>
    </lineage>
</organism>
<proteinExistence type="predicted"/>
<dbReference type="Pfam" id="PF18202">
    <property type="entry name" value="TQ"/>
    <property type="match status" value="2"/>
</dbReference>
<keyword evidence="1" id="KW-0812">Transmembrane</keyword>
<evidence type="ECO:0000256" key="1">
    <source>
        <dbReference type="SAM" id="Phobius"/>
    </source>
</evidence>
<comment type="caution">
    <text evidence="3">The sequence shown here is derived from an EMBL/GenBank/DDBJ whole genome shotgun (WGS) entry which is preliminary data.</text>
</comment>
<feature type="domain" description="T-Q ester bond containing" evidence="2">
    <location>
        <begin position="746"/>
        <end position="865"/>
    </location>
</feature>
<protein>
    <submittedName>
        <fullName evidence="3">Collagen adhesion protein</fullName>
    </submittedName>
</protein>
<feature type="transmembrane region" description="Helical" evidence="1">
    <location>
        <begin position="1017"/>
        <end position="1037"/>
    </location>
</feature>
<dbReference type="RefSeq" id="WP_185933711.1">
    <property type="nucleotide sequence ID" value="NZ_UYIO01000001.1"/>
</dbReference>
<evidence type="ECO:0000259" key="2">
    <source>
        <dbReference type="Pfam" id="PF18202"/>
    </source>
</evidence>
<accession>A0A7Z8Y7T1</accession>
<dbReference type="InterPro" id="IPR041100">
    <property type="entry name" value="TQ"/>
</dbReference>
<evidence type="ECO:0000313" key="4">
    <source>
        <dbReference type="Proteomes" id="UP000269974"/>
    </source>
</evidence>